<comment type="caution">
    <text evidence="2">The sequence shown here is derived from an EMBL/GenBank/DDBJ whole genome shotgun (WGS) entry which is preliminary data.</text>
</comment>
<dbReference type="AlphaFoldDB" id="A0A8I0MXF9"/>
<accession>A0A8I0MXF9</accession>
<organism evidence="2 3">
    <name type="scientific">Pseudoalteromonas peptidolytica F12-50-A1</name>
    <dbReference type="NCBI Taxonomy" id="1315280"/>
    <lineage>
        <taxon>Bacteria</taxon>
        <taxon>Pseudomonadati</taxon>
        <taxon>Pseudomonadota</taxon>
        <taxon>Gammaproteobacteria</taxon>
        <taxon>Alteromonadales</taxon>
        <taxon>Pseudoalteromonadaceae</taxon>
        <taxon>Pseudoalteromonas</taxon>
    </lineage>
</organism>
<evidence type="ECO:0000313" key="3">
    <source>
        <dbReference type="Proteomes" id="UP000660708"/>
    </source>
</evidence>
<evidence type="ECO:0000313" key="2">
    <source>
        <dbReference type="EMBL" id="MBE0347782.1"/>
    </source>
</evidence>
<dbReference type="EMBL" id="AQHF01000027">
    <property type="protein sequence ID" value="MBE0347782.1"/>
    <property type="molecule type" value="Genomic_DNA"/>
</dbReference>
<keyword evidence="1" id="KW-1133">Transmembrane helix</keyword>
<feature type="transmembrane region" description="Helical" evidence="1">
    <location>
        <begin position="69"/>
        <end position="96"/>
    </location>
</feature>
<proteinExistence type="predicted"/>
<protein>
    <submittedName>
        <fullName evidence="2">Uncharacterized protein</fullName>
    </submittedName>
</protein>
<evidence type="ECO:0000256" key="1">
    <source>
        <dbReference type="SAM" id="Phobius"/>
    </source>
</evidence>
<name>A0A8I0MXF9_9GAMM</name>
<keyword evidence="1" id="KW-0812">Transmembrane</keyword>
<feature type="transmembrane region" description="Helical" evidence="1">
    <location>
        <begin position="30"/>
        <end position="49"/>
    </location>
</feature>
<keyword evidence="3" id="KW-1185">Reference proteome</keyword>
<reference evidence="2 3" key="1">
    <citation type="submission" date="2015-06" db="EMBL/GenBank/DDBJ databases">
        <title>Genome sequence of Pseudoalteromonas peptidolytica.</title>
        <authorList>
            <person name="Xie B.-B."/>
            <person name="Rong J.-C."/>
            <person name="Qin Q.-L."/>
            <person name="Zhang Y.-Z."/>
        </authorList>
    </citation>
    <scope>NUCLEOTIDE SEQUENCE [LARGE SCALE GENOMIC DNA]</scope>
    <source>
        <strain evidence="2 3">F12-50-A1</strain>
    </source>
</reference>
<dbReference type="Proteomes" id="UP000660708">
    <property type="component" value="Unassembled WGS sequence"/>
</dbReference>
<dbReference type="RefSeq" id="WP_147390076.1">
    <property type="nucleotide sequence ID" value="NZ_AQHF01000027.1"/>
</dbReference>
<gene>
    <name evidence="2" type="ORF">PPEP_a4448</name>
</gene>
<feature type="transmembrane region" description="Helical" evidence="1">
    <location>
        <begin position="121"/>
        <end position="139"/>
    </location>
</feature>
<keyword evidence="1" id="KW-0472">Membrane</keyword>
<sequence>MKKVDNDAEYFAWFAITKNKCTQFIYQQPALLMTLGYLTLNLSGFTYLWSLFDAFSIEIIKYMELSDFVMAFLAEPSILLASLGAIIVGGGGVYFISKINIKLSDANAPEGWKSWLLSNRLFYCFNPFYSLVVIATLIYPNIYAGVVGKWNAQSIKQGVMAPYNVDLINPVHVGQFQQYHFQNMQIIFESGRYLFLFEHSKGRTVIFARDNIASIQMATQGVDN</sequence>